<evidence type="ECO:0000313" key="5">
    <source>
        <dbReference type="EMBL" id="KAK7945773.1"/>
    </source>
</evidence>
<dbReference type="InterPro" id="IPR036048">
    <property type="entry name" value="Interleukin_8-like_sf"/>
</dbReference>
<dbReference type="GO" id="GO:0005615">
    <property type="term" value="C:extracellular space"/>
    <property type="evidence" value="ECO:0007669"/>
    <property type="project" value="UniProtKB-KW"/>
</dbReference>
<dbReference type="SMART" id="SM00199">
    <property type="entry name" value="SCY"/>
    <property type="match status" value="1"/>
</dbReference>
<reference evidence="6" key="1">
    <citation type="submission" date="2024-04" db="EMBL/GenBank/DDBJ databases">
        <title>Salinicola lusitanus LLJ914,a marine bacterium isolated from the Okinawa Trough.</title>
        <authorList>
            <person name="Li J."/>
        </authorList>
    </citation>
    <scope>NUCLEOTIDE SEQUENCE [LARGE SCALE GENOMIC DNA]</scope>
</reference>
<name>A0AAW0Q3E4_9GOBI</name>
<keyword evidence="6" id="KW-1185">Reference proteome</keyword>
<dbReference type="GO" id="GO:0006955">
    <property type="term" value="P:immune response"/>
    <property type="evidence" value="ECO:0007669"/>
    <property type="project" value="InterPro"/>
</dbReference>
<organism evidence="5 6">
    <name type="scientific">Mugilogobius chulae</name>
    <name type="common">yellowstripe goby</name>
    <dbReference type="NCBI Taxonomy" id="88201"/>
    <lineage>
        <taxon>Eukaryota</taxon>
        <taxon>Metazoa</taxon>
        <taxon>Chordata</taxon>
        <taxon>Craniata</taxon>
        <taxon>Vertebrata</taxon>
        <taxon>Euteleostomi</taxon>
        <taxon>Actinopterygii</taxon>
        <taxon>Neopterygii</taxon>
        <taxon>Teleostei</taxon>
        <taxon>Neoteleostei</taxon>
        <taxon>Acanthomorphata</taxon>
        <taxon>Gobiaria</taxon>
        <taxon>Gobiiformes</taxon>
        <taxon>Gobioidei</taxon>
        <taxon>Gobiidae</taxon>
        <taxon>Gobionellinae</taxon>
        <taxon>Mugilogobius</taxon>
    </lineage>
</organism>
<feature type="compositionally biased region" description="Low complexity" evidence="2">
    <location>
        <begin position="119"/>
        <end position="131"/>
    </location>
</feature>
<evidence type="ECO:0000259" key="4">
    <source>
        <dbReference type="SMART" id="SM00199"/>
    </source>
</evidence>
<keyword evidence="3" id="KW-0732">Signal</keyword>
<comment type="caution">
    <text evidence="5">The sequence shown here is derived from an EMBL/GenBank/DDBJ whole genome shotgun (WGS) entry which is preliminary data.</text>
</comment>
<feature type="chain" id="PRO_5043710171" description="Chemokine interleukin-8-like domain-containing protein" evidence="3">
    <location>
        <begin position="24"/>
        <end position="159"/>
    </location>
</feature>
<protein>
    <recommendedName>
        <fullName evidence="4">Chemokine interleukin-8-like domain-containing protein</fullName>
    </recommendedName>
</protein>
<evidence type="ECO:0000313" key="6">
    <source>
        <dbReference type="Proteomes" id="UP001460270"/>
    </source>
</evidence>
<dbReference type="Gene3D" id="2.40.50.40">
    <property type="match status" value="1"/>
</dbReference>
<dbReference type="GO" id="GO:0008009">
    <property type="term" value="F:chemokine activity"/>
    <property type="evidence" value="ECO:0007669"/>
    <property type="project" value="InterPro"/>
</dbReference>
<feature type="domain" description="Chemokine interleukin-8-like" evidence="4">
    <location>
        <begin position="25"/>
        <end position="84"/>
    </location>
</feature>
<proteinExistence type="predicted"/>
<sequence length="159" mass="18047">MMGHSLALAALLGVITLLHTADGHLSNCCIKNGNKIINIQHIVGYRVQVKGFCPITSVAFLTKRDRWICWDPEEPFVVKAMQKVDQIRRKEQKENIDTVTPTPSKDIGQTPAPLSSNSTQMQTQAMVTMTVNGQKKNSVKRKNRRRPARSERRKNRRKI</sequence>
<feature type="region of interest" description="Disordered" evidence="2">
    <location>
        <begin position="89"/>
        <end position="159"/>
    </location>
</feature>
<keyword evidence="1" id="KW-0202">Cytokine</keyword>
<evidence type="ECO:0000256" key="3">
    <source>
        <dbReference type="SAM" id="SignalP"/>
    </source>
</evidence>
<gene>
    <name evidence="5" type="ORF">WMY93_001501</name>
</gene>
<dbReference type="Pfam" id="PF00048">
    <property type="entry name" value="IL8"/>
    <property type="match status" value="1"/>
</dbReference>
<evidence type="ECO:0000256" key="1">
    <source>
        <dbReference type="ARBA" id="ARBA00022514"/>
    </source>
</evidence>
<accession>A0AAW0Q3E4</accession>
<dbReference type="CDD" id="cd00169">
    <property type="entry name" value="Chemokine"/>
    <property type="match status" value="1"/>
</dbReference>
<dbReference type="SUPFAM" id="SSF54117">
    <property type="entry name" value="Interleukin 8-like chemokines"/>
    <property type="match status" value="1"/>
</dbReference>
<feature type="compositionally biased region" description="Basic residues" evidence="2">
    <location>
        <begin position="137"/>
        <end position="159"/>
    </location>
</feature>
<dbReference type="InterPro" id="IPR001811">
    <property type="entry name" value="Chemokine_IL8-like_dom"/>
</dbReference>
<dbReference type="InterPro" id="IPR039809">
    <property type="entry name" value="Chemokine_b/g/d"/>
</dbReference>
<evidence type="ECO:0000256" key="2">
    <source>
        <dbReference type="SAM" id="MobiDB-lite"/>
    </source>
</evidence>
<dbReference type="PANTHER" id="PTHR12015">
    <property type="entry name" value="SMALL INDUCIBLE CYTOKINE A"/>
    <property type="match status" value="1"/>
</dbReference>
<feature type="signal peptide" evidence="3">
    <location>
        <begin position="1"/>
        <end position="23"/>
    </location>
</feature>
<dbReference type="Proteomes" id="UP001460270">
    <property type="component" value="Unassembled WGS sequence"/>
</dbReference>
<dbReference type="AlphaFoldDB" id="A0AAW0Q3E4"/>
<dbReference type="EMBL" id="JBBPFD010000001">
    <property type="protein sequence ID" value="KAK7945773.1"/>
    <property type="molecule type" value="Genomic_DNA"/>
</dbReference>